<organism evidence="1">
    <name type="scientific">marine sediment metagenome</name>
    <dbReference type="NCBI Taxonomy" id="412755"/>
    <lineage>
        <taxon>unclassified sequences</taxon>
        <taxon>metagenomes</taxon>
        <taxon>ecological metagenomes</taxon>
    </lineage>
</organism>
<dbReference type="Gene3D" id="3.90.1140.10">
    <property type="entry name" value="Cyclic phosphodiesterase"/>
    <property type="match status" value="1"/>
</dbReference>
<feature type="non-terminal residue" evidence="1">
    <location>
        <position position="1"/>
    </location>
</feature>
<accession>X1AP30</accession>
<comment type="caution">
    <text evidence="1">The sequence shown here is derived from an EMBL/GenBank/DDBJ whole genome shotgun (WGS) entry which is preliminary data.</text>
</comment>
<reference evidence="1" key="1">
    <citation type="journal article" date="2014" name="Front. Microbiol.">
        <title>High frequency of phylogenetically diverse reductive dehalogenase-homologous genes in deep subseafloor sedimentary metagenomes.</title>
        <authorList>
            <person name="Kawai M."/>
            <person name="Futagami T."/>
            <person name="Toyoda A."/>
            <person name="Takaki Y."/>
            <person name="Nishi S."/>
            <person name="Hori S."/>
            <person name="Arai W."/>
            <person name="Tsubouchi T."/>
            <person name="Morono Y."/>
            <person name="Uchiyama I."/>
            <person name="Ito T."/>
            <person name="Fujiyama A."/>
            <person name="Inagaki F."/>
            <person name="Takami H."/>
        </authorList>
    </citation>
    <scope>NUCLEOTIDE SEQUENCE</scope>
    <source>
        <strain evidence="1">Expedition CK06-06</strain>
    </source>
</reference>
<protein>
    <submittedName>
        <fullName evidence="1">Uncharacterized protein</fullName>
    </submittedName>
</protein>
<evidence type="ECO:0000313" key="1">
    <source>
        <dbReference type="EMBL" id="GAG84515.1"/>
    </source>
</evidence>
<dbReference type="AlphaFoldDB" id="X1AP30"/>
<proteinExistence type="predicted"/>
<dbReference type="EMBL" id="BART01015443">
    <property type="protein sequence ID" value="GAG84515.1"/>
    <property type="molecule type" value="Genomic_DNA"/>
</dbReference>
<gene>
    <name evidence="1" type="ORF">S01H4_29981</name>
</gene>
<sequence length="132" mass="15216">YKKAKKEECKGWIAVRLSQAPSNKIKQWGRDNIPDNILFKEEGKGRESDIHITVIYGVCENSKEAVEDIIKNYQSIKIKLGKVTYFRSSPDFDVVKIEIISKDLKKLHEDIKRRSVKNSTLTPLSIFNAFCI</sequence>
<dbReference type="SUPFAM" id="SSF55144">
    <property type="entry name" value="LigT-like"/>
    <property type="match status" value="1"/>
</dbReference>
<name>X1AP30_9ZZZZ</name>
<dbReference type="InterPro" id="IPR009097">
    <property type="entry name" value="Cyclic_Pdiesterase"/>
</dbReference>